<comment type="caution">
    <text evidence="1">The sequence shown here is derived from an EMBL/GenBank/DDBJ whole genome shotgun (WGS) entry which is preliminary data.</text>
</comment>
<dbReference type="EMBL" id="JYDO01000078">
    <property type="protein sequence ID" value="KRZ72500.1"/>
    <property type="molecule type" value="Genomic_DNA"/>
</dbReference>
<dbReference type="PANTHER" id="PTHR45913">
    <property type="entry name" value="EPM2A-INTERACTING PROTEIN 1"/>
    <property type="match status" value="1"/>
</dbReference>
<organism evidence="1 2">
    <name type="scientific">Trichinella papuae</name>
    <dbReference type="NCBI Taxonomy" id="268474"/>
    <lineage>
        <taxon>Eukaryota</taxon>
        <taxon>Metazoa</taxon>
        <taxon>Ecdysozoa</taxon>
        <taxon>Nematoda</taxon>
        <taxon>Enoplea</taxon>
        <taxon>Dorylaimia</taxon>
        <taxon>Trichinellida</taxon>
        <taxon>Trichinellidae</taxon>
        <taxon>Trichinella</taxon>
    </lineage>
</organism>
<name>A0A0V1MKV4_9BILA</name>
<proteinExistence type="predicted"/>
<evidence type="ECO:0008006" key="3">
    <source>
        <dbReference type="Google" id="ProtNLM"/>
    </source>
</evidence>
<sequence>MANDVEDTLCRFLRSAQLSLRLDESTLPGSETLLLDYVRFIKEEKLNEELPFARWWVTDTTGQSIFLVVAECFKEKEIPLRNLIAVATDRAP</sequence>
<protein>
    <recommendedName>
        <fullName evidence="3">Zinc finger BED domain-containing protein 5</fullName>
    </recommendedName>
</protein>
<reference evidence="1 2" key="1">
    <citation type="submission" date="2015-01" db="EMBL/GenBank/DDBJ databases">
        <title>Evolution of Trichinella species and genotypes.</title>
        <authorList>
            <person name="Korhonen P.K."/>
            <person name="Edoardo P."/>
            <person name="Giuseppe L.R."/>
            <person name="Gasser R.B."/>
        </authorList>
    </citation>
    <scope>NUCLEOTIDE SEQUENCE [LARGE SCALE GENOMIC DNA]</scope>
    <source>
        <strain evidence="1">ISS1980</strain>
    </source>
</reference>
<dbReference type="Proteomes" id="UP000054843">
    <property type="component" value="Unassembled WGS sequence"/>
</dbReference>
<evidence type="ECO:0000313" key="1">
    <source>
        <dbReference type="EMBL" id="KRZ72500.1"/>
    </source>
</evidence>
<keyword evidence="2" id="KW-1185">Reference proteome</keyword>
<dbReference type="OrthoDB" id="6415850at2759"/>
<gene>
    <name evidence="1" type="ORF">T10_12276</name>
</gene>
<dbReference type="PANTHER" id="PTHR45913:SF22">
    <property type="entry name" value="SCAN BOX DOMAIN-CONTAINING PROTEIN"/>
    <property type="match status" value="1"/>
</dbReference>
<evidence type="ECO:0000313" key="2">
    <source>
        <dbReference type="Proteomes" id="UP000054843"/>
    </source>
</evidence>
<dbReference type="AlphaFoldDB" id="A0A0V1MKV4"/>
<dbReference type="STRING" id="268474.A0A0V1MKV4"/>
<accession>A0A0V1MKV4</accession>